<comment type="caution">
    <text evidence="3">The sequence shown here is derived from an EMBL/GenBank/DDBJ whole genome shotgun (WGS) entry which is preliminary data.</text>
</comment>
<sequence length="156" mass="17809">KLKPLVIGSSISPCALFRVNYDSLPVIYRANFRAWMRNDIFSEWLKILDQKFRIQNRQVLLLVDNASSYFHDQSNVLESHESNEPNSDDEIFDDNLEPEVTPVLRGNRRGRGWPRLTRTNQSASNSRGCSKRVTGGSIGRYGSGYGQPRTIPDYSN</sequence>
<dbReference type="InterPro" id="IPR004875">
    <property type="entry name" value="DDE_SF_endonuclease_dom"/>
</dbReference>
<feature type="domain" description="DDE-1" evidence="2">
    <location>
        <begin position="1"/>
        <end position="75"/>
    </location>
</feature>
<evidence type="ECO:0000313" key="3">
    <source>
        <dbReference type="EMBL" id="CAG8761189.1"/>
    </source>
</evidence>
<feature type="compositionally biased region" description="Gly residues" evidence="1">
    <location>
        <begin position="136"/>
        <end position="145"/>
    </location>
</feature>
<evidence type="ECO:0000259" key="2">
    <source>
        <dbReference type="Pfam" id="PF03184"/>
    </source>
</evidence>
<dbReference type="Proteomes" id="UP000789396">
    <property type="component" value="Unassembled WGS sequence"/>
</dbReference>
<evidence type="ECO:0000313" key="4">
    <source>
        <dbReference type="Proteomes" id="UP000789396"/>
    </source>
</evidence>
<gene>
    <name evidence="3" type="ORF">RFULGI_LOCUS14324</name>
</gene>
<evidence type="ECO:0000256" key="1">
    <source>
        <dbReference type="SAM" id="MobiDB-lite"/>
    </source>
</evidence>
<feature type="compositionally biased region" description="Polar residues" evidence="1">
    <location>
        <begin position="117"/>
        <end position="128"/>
    </location>
</feature>
<dbReference type="GO" id="GO:0003676">
    <property type="term" value="F:nucleic acid binding"/>
    <property type="evidence" value="ECO:0007669"/>
    <property type="project" value="InterPro"/>
</dbReference>
<keyword evidence="4" id="KW-1185">Reference proteome</keyword>
<name>A0A9N9J2U5_9GLOM</name>
<reference evidence="3" key="1">
    <citation type="submission" date="2021-06" db="EMBL/GenBank/DDBJ databases">
        <authorList>
            <person name="Kallberg Y."/>
            <person name="Tangrot J."/>
            <person name="Rosling A."/>
        </authorList>
    </citation>
    <scope>NUCLEOTIDE SEQUENCE</scope>
    <source>
        <strain evidence="3">IN212</strain>
    </source>
</reference>
<organism evidence="3 4">
    <name type="scientific">Racocetra fulgida</name>
    <dbReference type="NCBI Taxonomy" id="60492"/>
    <lineage>
        <taxon>Eukaryota</taxon>
        <taxon>Fungi</taxon>
        <taxon>Fungi incertae sedis</taxon>
        <taxon>Mucoromycota</taxon>
        <taxon>Glomeromycotina</taxon>
        <taxon>Glomeromycetes</taxon>
        <taxon>Diversisporales</taxon>
        <taxon>Gigasporaceae</taxon>
        <taxon>Racocetra</taxon>
    </lineage>
</organism>
<feature type="compositionally biased region" description="Acidic residues" evidence="1">
    <location>
        <begin position="86"/>
        <end position="97"/>
    </location>
</feature>
<dbReference type="OrthoDB" id="162969at2759"/>
<accession>A0A9N9J2U5</accession>
<dbReference type="Pfam" id="PF03184">
    <property type="entry name" value="DDE_1"/>
    <property type="match status" value="1"/>
</dbReference>
<dbReference type="EMBL" id="CAJVPZ010041201">
    <property type="protein sequence ID" value="CAG8761189.1"/>
    <property type="molecule type" value="Genomic_DNA"/>
</dbReference>
<feature type="region of interest" description="Disordered" evidence="1">
    <location>
        <begin position="74"/>
        <end position="156"/>
    </location>
</feature>
<feature type="non-terminal residue" evidence="3">
    <location>
        <position position="1"/>
    </location>
</feature>
<proteinExistence type="predicted"/>
<protein>
    <submittedName>
        <fullName evidence="3">13873_t:CDS:1</fullName>
    </submittedName>
</protein>
<feature type="non-terminal residue" evidence="3">
    <location>
        <position position="156"/>
    </location>
</feature>
<dbReference type="AlphaFoldDB" id="A0A9N9J2U5"/>